<dbReference type="Gene3D" id="3.40.50.2000">
    <property type="entry name" value="Glycogen Phosphorylase B"/>
    <property type="match status" value="2"/>
</dbReference>
<gene>
    <name evidence="1" type="ORF">C5Y93_17470</name>
</gene>
<dbReference type="OrthoDB" id="9805366at2"/>
<dbReference type="RefSeq" id="WP_105336722.1">
    <property type="nucleotide sequence ID" value="NZ_PUHZ01000017.1"/>
</dbReference>
<reference evidence="1 2" key="1">
    <citation type="submission" date="2018-02" db="EMBL/GenBank/DDBJ databases">
        <title>Comparative genomes isolates from brazilian mangrove.</title>
        <authorList>
            <person name="Araujo J.E."/>
            <person name="Taketani R.G."/>
            <person name="Silva M.C.P."/>
            <person name="Loureco M.V."/>
            <person name="Andreote F.D."/>
        </authorList>
    </citation>
    <scope>NUCLEOTIDE SEQUENCE [LARGE SCALE GENOMIC DNA]</scope>
    <source>
        <strain evidence="1 2">Nap-Phe MGV</strain>
    </source>
</reference>
<name>A0A2S8GKG6_9BACT</name>
<accession>A0A2S8GKG6</accession>
<dbReference type="GO" id="GO:0016758">
    <property type="term" value="F:hexosyltransferase activity"/>
    <property type="evidence" value="ECO:0007669"/>
    <property type="project" value="UniProtKB-ARBA"/>
</dbReference>
<keyword evidence="1" id="KW-0808">Transferase</keyword>
<dbReference type="FunFam" id="3.40.50.2000:FF:000072">
    <property type="entry name" value="Glycosyl transferase"/>
    <property type="match status" value="1"/>
</dbReference>
<dbReference type="Proteomes" id="UP000237819">
    <property type="component" value="Unassembled WGS sequence"/>
</dbReference>
<dbReference type="InterPro" id="IPR050426">
    <property type="entry name" value="Glycosyltransferase_28"/>
</dbReference>
<dbReference type="EMBL" id="PUHZ01000017">
    <property type="protein sequence ID" value="PQO44880.1"/>
    <property type="molecule type" value="Genomic_DNA"/>
</dbReference>
<dbReference type="PANTHER" id="PTHR48050:SF13">
    <property type="entry name" value="STEROL 3-BETA-GLUCOSYLTRANSFERASE UGT80A2"/>
    <property type="match status" value="1"/>
</dbReference>
<dbReference type="InterPro" id="IPR002213">
    <property type="entry name" value="UDP_glucos_trans"/>
</dbReference>
<dbReference type="AlphaFoldDB" id="A0A2S8GKG6"/>
<protein>
    <submittedName>
        <fullName evidence="1">Glycosyl transferase family 1</fullName>
    </submittedName>
</protein>
<dbReference type="CDD" id="cd03784">
    <property type="entry name" value="GT1_Gtf-like"/>
    <property type="match status" value="1"/>
</dbReference>
<organism evidence="1 2">
    <name type="scientific">Blastopirellula marina</name>
    <dbReference type="NCBI Taxonomy" id="124"/>
    <lineage>
        <taxon>Bacteria</taxon>
        <taxon>Pseudomonadati</taxon>
        <taxon>Planctomycetota</taxon>
        <taxon>Planctomycetia</taxon>
        <taxon>Pirellulales</taxon>
        <taxon>Pirellulaceae</taxon>
        <taxon>Blastopirellula</taxon>
    </lineage>
</organism>
<sequence>MKLGFFSPEVPGHLNPMLTLAGELTRRGHETIFVGAIRGEQTVRQAGLPFHPLMPNDPRNEDLEDAFRQLATASGMTAVARTGKIYEIHTQMTVDEVPRVLDQLQFDGLVVDQMSPVAASEADRRGLPYAVVCNALPVHWDAAIPPPPMAWDFRTDWLGRTRNKLFMRMLATLNDLAVWRRGLPDPMLLIREVERGVVRIAQQPAFFEYPHDTQASKLHYTAPWHRADRDDATIDFPWDWLDGRPLIYASMGTLQNNMGYVFDAIVEAARDLPVQVVLTQGGGEVEVSAEIPDNVLFVRRAPQLRLLEKATLAITHAGMNTAMECLAHGVPMLCLPVTNDQPGVAKRVEFHGNGRLVPVRKVTSAKLKQELTRMLQDESFKQKASQFQAQLAQLDGPAMAADLIEQAIESSRKFG</sequence>
<dbReference type="GO" id="GO:0008194">
    <property type="term" value="F:UDP-glycosyltransferase activity"/>
    <property type="evidence" value="ECO:0007669"/>
    <property type="project" value="InterPro"/>
</dbReference>
<evidence type="ECO:0000313" key="1">
    <source>
        <dbReference type="EMBL" id="PQO44880.1"/>
    </source>
</evidence>
<dbReference type="GO" id="GO:0017000">
    <property type="term" value="P:antibiotic biosynthetic process"/>
    <property type="evidence" value="ECO:0007669"/>
    <property type="project" value="UniProtKB-ARBA"/>
</dbReference>
<proteinExistence type="predicted"/>
<evidence type="ECO:0000313" key="2">
    <source>
        <dbReference type="Proteomes" id="UP000237819"/>
    </source>
</evidence>
<dbReference type="Pfam" id="PF00201">
    <property type="entry name" value="UDPGT"/>
    <property type="match status" value="1"/>
</dbReference>
<dbReference type="PANTHER" id="PTHR48050">
    <property type="entry name" value="STEROL 3-BETA-GLUCOSYLTRANSFERASE"/>
    <property type="match status" value="1"/>
</dbReference>
<comment type="caution">
    <text evidence="1">The sequence shown here is derived from an EMBL/GenBank/DDBJ whole genome shotgun (WGS) entry which is preliminary data.</text>
</comment>
<dbReference type="SUPFAM" id="SSF53756">
    <property type="entry name" value="UDP-Glycosyltransferase/glycogen phosphorylase"/>
    <property type="match status" value="1"/>
</dbReference>